<feature type="transmembrane region" description="Helical" evidence="1">
    <location>
        <begin position="366"/>
        <end position="385"/>
    </location>
</feature>
<reference evidence="3 4" key="1">
    <citation type="submission" date="2024-06" db="EMBL/GenBank/DDBJ databases">
        <title>Chitinophaga defluvii sp. nov., isolated from municipal sewage.</title>
        <authorList>
            <person name="Zhang L."/>
        </authorList>
    </citation>
    <scope>NUCLEOTIDE SEQUENCE [LARGE SCALE GENOMIC DNA]</scope>
    <source>
        <strain evidence="3 4">H8</strain>
    </source>
</reference>
<proteinExistence type="predicted"/>
<dbReference type="Pfam" id="PF16401">
    <property type="entry name" value="DUF5009"/>
    <property type="match status" value="1"/>
</dbReference>
<comment type="caution">
    <text evidence="3">The sequence shown here is derived from an EMBL/GenBank/DDBJ whole genome shotgun (WGS) entry which is preliminary data.</text>
</comment>
<keyword evidence="1" id="KW-1133">Transmembrane helix</keyword>
<evidence type="ECO:0000313" key="4">
    <source>
        <dbReference type="Proteomes" id="UP001549749"/>
    </source>
</evidence>
<keyword evidence="4" id="KW-1185">Reference proteome</keyword>
<feature type="transmembrane region" description="Helical" evidence="1">
    <location>
        <begin position="52"/>
        <end position="74"/>
    </location>
</feature>
<feature type="domain" description="DUF5009" evidence="2">
    <location>
        <begin position="3"/>
        <end position="262"/>
    </location>
</feature>
<sequence>MNRSNSLDALRGFAILAMVLSSSIAFGILPGWMYHAQTPPPSNSYNPEIPGITWVDLVFPFFLFSMGAAFPLALQRKVKEGAPAFAIFSQILQRYLLLTFFAIFTVHARAWVMSQTPGALEQLLSIGCFVLLCLMYTRWKEGSSKQLAAGVKVLAYALAIALLALLPFASGKGFSLDRSDVIIIVLGNMAFFGSLIWWATWDRPWLRIGILPFVMAVFLTGKLPDTWNNLVFNWSPVPWMYKFYYLKYLFIIIPGTFAGEWLLTRMKAKEEAPAAAGSTKWLIVALICVALCVVNLVGLYTRALNGNLLASFALCVPLLLLVRKMEANSDTAYFSRLLQAGIYLLLLGLFFEAWEGGIKKDPSTYSYYFVTSGLAFLVLLAFSILERYGYLKQLIHFLALNGKNPMVAYTAGNLLLLPVLKLTGVIAWYGKLQESVWGGYVSGILFTGVVSLITIFFVKRKWFWKT</sequence>
<dbReference type="InterPro" id="IPR032176">
    <property type="entry name" value="DUF5009"/>
</dbReference>
<feature type="transmembrane region" description="Helical" evidence="1">
    <location>
        <begin position="95"/>
        <end position="113"/>
    </location>
</feature>
<feature type="transmembrane region" description="Helical" evidence="1">
    <location>
        <begin position="119"/>
        <end position="137"/>
    </location>
</feature>
<organism evidence="3 4">
    <name type="scientific">Chitinophaga defluvii</name>
    <dbReference type="NCBI Taxonomy" id="3163343"/>
    <lineage>
        <taxon>Bacteria</taxon>
        <taxon>Pseudomonadati</taxon>
        <taxon>Bacteroidota</taxon>
        <taxon>Chitinophagia</taxon>
        <taxon>Chitinophagales</taxon>
        <taxon>Chitinophagaceae</taxon>
        <taxon>Chitinophaga</taxon>
    </lineage>
</organism>
<evidence type="ECO:0000313" key="3">
    <source>
        <dbReference type="EMBL" id="MET7000501.1"/>
    </source>
</evidence>
<protein>
    <submittedName>
        <fullName evidence="3">DUF5009 domain-containing protein</fullName>
    </submittedName>
</protein>
<keyword evidence="1" id="KW-0812">Transmembrane</keyword>
<dbReference type="PANTHER" id="PTHR31061:SF24">
    <property type="entry name" value="LD22376P"/>
    <property type="match status" value="1"/>
</dbReference>
<feature type="transmembrane region" description="Helical" evidence="1">
    <location>
        <begin position="12"/>
        <end position="32"/>
    </location>
</feature>
<gene>
    <name evidence="3" type="ORF">ABR189_24125</name>
</gene>
<keyword evidence="1" id="KW-0472">Membrane</keyword>
<name>A0ABV2TBT4_9BACT</name>
<evidence type="ECO:0000256" key="1">
    <source>
        <dbReference type="SAM" id="Phobius"/>
    </source>
</evidence>
<feature type="transmembrane region" description="Helical" evidence="1">
    <location>
        <begin position="205"/>
        <end position="223"/>
    </location>
</feature>
<accession>A0ABV2TBT4</accession>
<dbReference type="EMBL" id="JBEXAC010000002">
    <property type="protein sequence ID" value="MET7000501.1"/>
    <property type="molecule type" value="Genomic_DNA"/>
</dbReference>
<feature type="transmembrane region" description="Helical" evidence="1">
    <location>
        <begin position="436"/>
        <end position="458"/>
    </location>
</feature>
<feature type="transmembrane region" description="Helical" evidence="1">
    <location>
        <begin position="243"/>
        <end position="263"/>
    </location>
</feature>
<dbReference type="RefSeq" id="WP_354663060.1">
    <property type="nucleotide sequence ID" value="NZ_JBEXAC010000002.1"/>
</dbReference>
<feature type="transmembrane region" description="Helical" evidence="1">
    <location>
        <begin position="275"/>
        <end position="297"/>
    </location>
</feature>
<feature type="transmembrane region" description="Helical" evidence="1">
    <location>
        <begin position="406"/>
        <end position="430"/>
    </location>
</feature>
<dbReference type="Proteomes" id="UP001549749">
    <property type="component" value="Unassembled WGS sequence"/>
</dbReference>
<feature type="transmembrane region" description="Helical" evidence="1">
    <location>
        <begin position="303"/>
        <end position="322"/>
    </location>
</feature>
<dbReference type="PANTHER" id="PTHR31061">
    <property type="entry name" value="LD22376P"/>
    <property type="match status" value="1"/>
</dbReference>
<feature type="transmembrane region" description="Helical" evidence="1">
    <location>
        <begin position="181"/>
        <end position="198"/>
    </location>
</feature>
<evidence type="ECO:0000259" key="2">
    <source>
        <dbReference type="Pfam" id="PF16401"/>
    </source>
</evidence>
<feature type="transmembrane region" description="Helical" evidence="1">
    <location>
        <begin position="334"/>
        <end position="354"/>
    </location>
</feature>
<feature type="transmembrane region" description="Helical" evidence="1">
    <location>
        <begin position="149"/>
        <end position="169"/>
    </location>
</feature>